<evidence type="ECO:0000313" key="1">
    <source>
        <dbReference type="EMBL" id="MBB5684965.1"/>
    </source>
</evidence>
<evidence type="ECO:0000313" key="2">
    <source>
        <dbReference type="Proteomes" id="UP000549617"/>
    </source>
</evidence>
<organism evidence="1 2">
    <name type="scientific">Sphingobium boeckii</name>
    <dbReference type="NCBI Taxonomy" id="1082345"/>
    <lineage>
        <taxon>Bacteria</taxon>
        <taxon>Pseudomonadati</taxon>
        <taxon>Pseudomonadota</taxon>
        <taxon>Alphaproteobacteria</taxon>
        <taxon>Sphingomonadales</taxon>
        <taxon>Sphingomonadaceae</taxon>
        <taxon>Sphingobium</taxon>
    </lineage>
</organism>
<dbReference type="AlphaFoldDB" id="A0A7W9EEG3"/>
<sequence>MTDGRVHDNKARTRLYPQLAHGYLSWWNEKRRWINEPIEVIPQGVKAPYSFAEIGGTVKVENLLALNIGGNRKRLVYPYFSEKPVMQDDVARLGLWLMGQALPKYQIEDMRILDVLRGVTFSIDKSHLLGNEGAIFVERYAKMLSDWRGFLRDFAD</sequence>
<reference evidence="1 2" key="1">
    <citation type="submission" date="2020-08" db="EMBL/GenBank/DDBJ databases">
        <title>Genomic Encyclopedia of Type Strains, Phase IV (KMG-IV): sequencing the most valuable type-strain genomes for metagenomic binning, comparative biology and taxonomic classification.</title>
        <authorList>
            <person name="Goeker M."/>
        </authorList>
    </citation>
    <scope>NUCLEOTIDE SEQUENCE [LARGE SCALE GENOMIC DNA]</scope>
    <source>
        <strain evidence="1 2">DSM 25079</strain>
    </source>
</reference>
<comment type="caution">
    <text evidence="1">The sequence shown here is derived from an EMBL/GenBank/DDBJ whole genome shotgun (WGS) entry which is preliminary data.</text>
</comment>
<dbReference type="Proteomes" id="UP000549617">
    <property type="component" value="Unassembled WGS sequence"/>
</dbReference>
<dbReference type="RefSeq" id="WP_184015724.1">
    <property type="nucleotide sequence ID" value="NZ_JACIJC010000001.1"/>
</dbReference>
<protein>
    <submittedName>
        <fullName evidence="1">Uncharacterized protein</fullName>
    </submittedName>
</protein>
<gene>
    <name evidence="1" type="ORF">FHS49_000956</name>
</gene>
<name>A0A7W9EEG3_9SPHN</name>
<dbReference type="EMBL" id="JACIJC010000001">
    <property type="protein sequence ID" value="MBB5684965.1"/>
    <property type="molecule type" value="Genomic_DNA"/>
</dbReference>
<proteinExistence type="predicted"/>
<accession>A0A7W9EEG3</accession>
<keyword evidence="2" id="KW-1185">Reference proteome</keyword>